<sequence>MFTLPKIEKITRDAAITHFFLMFGYKLFSLYFPLFLVAKSFSLPQIGYTNFLIYLPIALFAPLVGFLNHRINPAVLAAVGVLGYGAYALAMILFPNLFIFYLFQAILGISASLFFVSSRAMMMGSKLENPSRAFAWFYSAPFYADAIAPAVGALLIWKFDFIGVFIFSLILQFFNAIFCFVKLKNQTSHLTENVKITESGQNYLKVFKSLKTKSILFPVLASFLVLILAGFNNTFFVLFLKNLGWSQNQILIFNSLLSFIFLPISLWAIKQVARFKSETNVFRGAQITGIFSILLGSFASILNFYSVFIIMIGKYLGGLMAGAGRSGMMAAKLKGYPEESAAIDTIFSPLATALGALIGGLIIVSFGYPLIFVLGGIIIFTSGFLGERFRVVKK</sequence>
<dbReference type="Gene3D" id="1.20.1250.20">
    <property type="entry name" value="MFS general substrate transporter like domains"/>
    <property type="match status" value="1"/>
</dbReference>
<comment type="caution">
    <text evidence="7">The sequence shown here is derived from an EMBL/GenBank/DDBJ whole genome shotgun (WGS) entry which is preliminary data.</text>
</comment>
<feature type="transmembrane region" description="Helical" evidence="6">
    <location>
        <begin position="162"/>
        <end position="181"/>
    </location>
</feature>
<evidence type="ECO:0000256" key="1">
    <source>
        <dbReference type="ARBA" id="ARBA00004141"/>
    </source>
</evidence>
<evidence type="ECO:0000256" key="2">
    <source>
        <dbReference type="ARBA" id="ARBA00022448"/>
    </source>
</evidence>
<evidence type="ECO:0000256" key="5">
    <source>
        <dbReference type="ARBA" id="ARBA00023136"/>
    </source>
</evidence>
<dbReference type="PANTHER" id="PTHR23506:SF23">
    <property type="entry name" value="GH10249P"/>
    <property type="match status" value="1"/>
</dbReference>
<comment type="subcellular location">
    <subcellularLocation>
        <location evidence="1">Membrane</location>
        <topology evidence="1">Multi-pass membrane protein</topology>
    </subcellularLocation>
</comment>
<keyword evidence="3 6" id="KW-0812">Transmembrane</keyword>
<dbReference type="PANTHER" id="PTHR23506">
    <property type="entry name" value="GH10249P"/>
    <property type="match status" value="1"/>
</dbReference>
<protein>
    <recommendedName>
        <fullName evidence="9">Major facilitator superfamily (MFS) profile domain-containing protein</fullName>
    </recommendedName>
</protein>
<evidence type="ECO:0000256" key="4">
    <source>
        <dbReference type="ARBA" id="ARBA00022989"/>
    </source>
</evidence>
<gene>
    <name evidence="7" type="ORF">A2896_02665</name>
</gene>
<proteinExistence type="predicted"/>
<name>A0A1G2EG51_9BACT</name>
<dbReference type="EMBL" id="MHMH01000006">
    <property type="protein sequence ID" value="OGZ24755.1"/>
    <property type="molecule type" value="Genomic_DNA"/>
</dbReference>
<keyword evidence="2" id="KW-0813">Transport</keyword>
<dbReference type="AlphaFoldDB" id="A0A1G2EG51"/>
<evidence type="ECO:0000256" key="6">
    <source>
        <dbReference type="SAM" id="Phobius"/>
    </source>
</evidence>
<feature type="transmembrane region" description="Helical" evidence="6">
    <location>
        <begin position="48"/>
        <end position="67"/>
    </location>
</feature>
<keyword evidence="5 6" id="KW-0472">Membrane</keyword>
<feature type="transmembrane region" description="Helical" evidence="6">
    <location>
        <begin position="100"/>
        <end position="121"/>
    </location>
</feature>
<feature type="transmembrane region" description="Helical" evidence="6">
    <location>
        <begin position="215"/>
        <end position="238"/>
    </location>
</feature>
<feature type="transmembrane region" description="Helical" evidence="6">
    <location>
        <begin position="133"/>
        <end position="156"/>
    </location>
</feature>
<feature type="transmembrane region" description="Helical" evidence="6">
    <location>
        <begin position="15"/>
        <end position="36"/>
    </location>
</feature>
<dbReference type="GO" id="GO:0016020">
    <property type="term" value="C:membrane"/>
    <property type="evidence" value="ECO:0007669"/>
    <property type="project" value="UniProtKB-SubCell"/>
</dbReference>
<organism evidence="7 8">
    <name type="scientific">Candidatus Nealsonbacteria bacterium RIFCSPLOWO2_01_FULL_43_32</name>
    <dbReference type="NCBI Taxonomy" id="1801672"/>
    <lineage>
        <taxon>Bacteria</taxon>
        <taxon>Candidatus Nealsoniibacteriota</taxon>
    </lineage>
</organism>
<dbReference type="GO" id="GO:0022857">
    <property type="term" value="F:transmembrane transporter activity"/>
    <property type="evidence" value="ECO:0007669"/>
    <property type="project" value="InterPro"/>
</dbReference>
<feature type="transmembrane region" description="Helical" evidence="6">
    <location>
        <begin position="74"/>
        <end position="94"/>
    </location>
</feature>
<dbReference type="Proteomes" id="UP000178647">
    <property type="component" value="Unassembled WGS sequence"/>
</dbReference>
<dbReference type="STRING" id="1801672.A2896_02665"/>
<accession>A0A1G2EG51</accession>
<dbReference type="InterPro" id="IPR050930">
    <property type="entry name" value="MFS_Vesicular_Transporter"/>
</dbReference>
<evidence type="ECO:0000313" key="8">
    <source>
        <dbReference type="Proteomes" id="UP000178647"/>
    </source>
</evidence>
<dbReference type="InterPro" id="IPR011701">
    <property type="entry name" value="MFS"/>
</dbReference>
<evidence type="ECO:0008006" key="9">
    <source>
        <dbReference type="Google" id="ProtNLM"/>
    </source>
</evidence>
<evidence type="ECO:0000256" key="3">
    <source>
        <dbReference type="ARBA" id="ARBA00022692"/>
    </source>
</evidence>
<dbReference type="InterPro" id="IPR036259">
    <property type="entry name" value="MFS_trans_sf"/>
</dbReference>
<dbReference type="SUPFAM" id="SSF103473">
    <property type="entry name" value="MFS general substrate transporter"/>
    <property type="match status" value="1"/>
</dbReference>
<keyword evidence="4 6" id="KW-1133">Transmembrane helix</keyword>
<feature type="transmembrane region" description="Helical" evidence="6">
    <location>
        <begin position="250"/>
        <end position="269"/>
    </location>
</feature>
<reference evidence="7 8" key="1">
    <citation type="journal article" date="2016" name="Nat. Commun.">
        <title>Thousands of microbial genomes shed light on interconnected biogeochemical processes in an aquifer system.</title>
        <authorList>
            <person name="Anantharaman K."/>
            <person name="Brown C.T."/>
            <person name="Hug L.A."/>
            <person name="Sharon I."/>
            <person name="Castelle C.J."/>
            <person name="Probst A.J."/>
            <person name="Thomas B.C."/>
            <person name="Singh A."/>
            <person name="Wilkins M.J."/>
            <person name="Karaoz U."/>
            <person name="Brodie E.L."/>
            <person name="Williams K.H."/>
            <person name="Hubbard S.S."/>
            <person name="Banfield J.F."/>
        </authorList>
    </citation>
    <scope>NUCLEOTIDE SEQUENCE [LARGE SCALE GENOMIC DNA]</scope>
</reference>
<evidence type="ECO:0000313" key="7">
    <source>
        <dbReference type="EMBL" id="OGZ24755.1"/>
    </source>
</evidence>
<dbReference type="Pfam" id="PF07690">
    <property type="entry name" value="MFS_1"/>
    <property type="match status" value="1"/>
</dbReference>